<evidence type="ECO:0000256" key="1">
    <source>
        <dbReference type="SAM" id="MobiDB-lite"/>
    </source>
</evidence>
<evidence type="ECO:0008006" key="3">
    <source>
        <dbReference type="Google" id="ProtNLM"/>
    </source>
</evidence>
<dbReference type="EMBL" id="BDLS01000001">
    <property type="protein sequence ID" value="GAV93161.1"/>
    <property type="molecule type" value="Genomic_DNA"/>
</dbReference>
<feature type="region of interest" description="Disordered" evidence="1">
    <location>
        <begin position="556"/>
        <end position="613"/>
    </location>
</feature>
<sequence>MDLFLSDSHTGASLLGSYKTQSTVSSSRNRRRLKVGEETKSDFTRTLSGIASSLYLVNPGAPADRERMVLASSMPISSVYTYKYASISSEAPKWCPFNDPHLHEHIFSRLESAGLANRGKFVSVPITGAGELTGFKYSGGTTPQHLVFPVGSTEINWLTAVRGAAHLGEVAECARDVRYHMPDLDTNRGDATRRLRLWRSLNWIFEASREAGMIRYEPFSVGCALYSKDAERMDLKGGYERKMLYLGDHFCKESVLLSDISRGGRASDFWTIVEAVIMYKQKHKDDMVNEDEDVESSIPDEWYILLHQNMEKRNKGEPLARTIEAAINDTDLGEARKNRLKEFAASCMTNEQREMVFKGMGGSKMNTAALVNVADAVLANTAKRGVWIMMHTLLKQIRFNLLHLIGPKAHRILIMKMFMPALIALFLAQGGIGDSFVNGALTLEVIKNRVSKATIASMLSRSSDSSSNAPRHYAENDIASMNGRLNDCASIPLAFNVGRPIHDTVMNMREMDLIVNYTLNTSLAKQRLAASNRAAIRRRHKNRKAIDQAAILRQQQIEVSSEEEHEEEIEEEDMVEQSSGGEDGDEEVTEPSQQISRKRKALTSNANVPRPLKKGKLRSNIADLCIETIQNEDRQVSVESIQKLLTARQKRRHCNPEARKANGIAAMAAAVTDKKSFYETDEMAEAFIKYVMNFFDNVFKLRPGSLLNSIHSNRRTEKGAYDPPQAETTSDCICIEEGERHSPECLRQRDALAAESKIKTCPVDFNDETQVHERFLELITDPPSLNNVEDSMVVEQVFRNEQMLSSLLSNPVFTSILSAERGDLGRYIVLSNIVKFVNVLIACLVDGDMPLLAERRAKTSLERGKPRRRGCESVNSSISSFDYQKAGHCPSSGLRDRVLPKCISELKSIALERGRGGRAVLHRQTCGHMFCRLLKFFFFSLDSNKASLTDPASRGTLFKLDDICRDRDTYKELNWYRDLIHPIINGETYWVKSGEYTPATSESLENASTVDFLRLLKMAMLDEGVVPLPKEGVVSSITSASDLLKESIDCSCEAFRPQLFNETTVLTPTELIVPPVVEGVSITLQEEDEPEESNQTPVEIVIDELTDVDVTGVSAEILSLYDIFKNTTDMAPPEQDEPLVYLQEENDDDNTIPQPSDESIIDWLLSTL</sequence>
<feature type="region of interest" description="Disordered" evidence="1">
    <location>
        <begin position="19"/>
        <end position="38"/>
    </location>
</feature>
<proteinExistence type="predicted"/>
<name>A0A1Q3DL16_9VIRU</name>
<organism evidence="2">
    <name type="scientific">Chionoecetes opilio bacilliform virus</name>
    <dbReference type="NCBI Taxonomy" id="1825681"/>
    <lineage>
        <taxon>Viruses</taxon>
        <taxon>Viruses incertae sedis</taxon>
        <taxon>Naldaviricetes</taxon>
        <taxon>Nimaviridae</taxon>
    </lineage>
</organism>
<gene>
    <name evidence="2" type="ORF">SCV_037</name>
</gene>
<feature type="compositionally biased region" description="Acidic residues" evidence="1">
    <location>
        <begin position="560"/>
        <end position="575"/>
    </location>
</feature>
<evidence type="ECO:0000313" key="2">
    <source>
        <dbReference type="EMBL" id="GAV93161.1"/>
    </source>
</evidence>
<accession>A0A1Q3DL16</accession>
<comment type="caution">
    <text evidence="2">The sequence shown here is derived from an EMBL/GenBank/DDBJ whole genome shotgun (WGS) entry which is preliminary data.</text>
</comment>
<reference evidence="2" key="1">
    <citation type="submission" date="2017-01" db="EMBL/GenBank/DDBJ databases">
        <title>Draft genome sequence of uncultured bacilliform virus purified from snow crab.</title>
        <authorList>
            <person name="Takano T."/>
        </authorList>
    </citation>
    <scope>NUCLEOTIDE SEQUENCE</scope>
    <source>
        <strain evidence="2">Isolate_1</strain>
    </source>
</reference>
<protein>
    <recommendedName>
        <fullName evidence="3">Wsv037-like protein</fullName>
    </recommendedName>
</protein>